<protein>
    <submittedName>
        <fullName evidence="8">Adenine permease AdeQ</fullName>
    </submittedName>
</protein>
<evidence type="ECO:0000256" key="3">
    <source>
        <dbReference type="ARBA" id="ARBA00022448"/>
    </source>
</evidence>
<evidence type="ECO:0000313" key="9">
    <source>
        <dbReference type="Proteomes" id="UP000251995"/>
    </source>
</evidence>
<keyword evidence="3" id="KW-0813">Transport</keyword>
<comment type="similarity">
    <text evidence="2">Belongs to the nucleobase:cation symporter-2 (NCS2) (TC 2.A.40) family. Azg-like subfamily.</text>
</comment>
<evidence type="ECO:0000256" key="4">
    <source>
        <dbReference type="ARBA" id="ARBA00022692"/>
    </source>
</evidence>
<feature type="transmembrane region" description="Helical" evidence="7">
    <location>
        <begin position="87"/>
        <end position="107"/>
    </location>
</feature>
<dbReference type="Pfam" id="PF00860">
    <property type="entry name" value="Xan_ur_permease"/>
    <property type="match status" value="1"/>
</dbReference>
<evidence type="ECO:0000256" key="5">
    <source>
        <dbReference type="ARBA" id="ARBA00022989"/>
    </source>
</evidence>
<feature type="transmembrane region" description="Helical" evidence="7">
    <location>
        <begin position="386"/>
        <end position="407"/>
    </location>
</feature>
<dbReference type="KEGG" id="acij:JS278_02406"/>
<keyword evidence="5 7" id="KW-1133">Transmembrane helix</keyword>
<organism evidence="8 9">
    <name type="scientific">Acidipropionibacterium virtanenii</name>
    <dbReference type="NCBI Taxonomy" id="2057246"/>
    <lineage>
        <taxon>Bacteria</taxon>
        <taxon>Bacillati</taxon>
        <taxon>Actinomycetota</taxon>
        <taxon>Actinomycetes</taxon>
        <taxon>Propionibacteriales</taxon>
        <taxon>Propionibacteriaceae</taxon>
        <taxon>Acidipropionibacterium</taxon>
    </lineage>
</organism>
<feature type="transmembrane region" description="Helical" evidence="7">
    <location>
        <begin position="234"/>
        <end position="252"/>
    </location>
</feature>
<feature type="transmembrane region" description="Helical" evidence="7">
    <location>
        <begin position="168"/>
        <end position="190"/>
    </location>
</feature>
<evidence type="ECO:0000256" key="6">
    <source>
        <dbReference type="ARBA" id="ARBA00023136"/>
    </source>
</evidence>
<feature type="transmembrane region" description="Helical" evidence="7">
    <location>
        <begin position="442"/>
        <end position="471"/>
    </location>
</feature>
<dbReference type="PANTHER" id="PTHR43337:SF1">
    <property type="entry name" value="XANTHINE_URACIL PERMEASE C887.17-RELATED"/>
    <property type="match status" value="1"/>
</dbReference>
<dbReference type="EMBL" id="CP025198">
    <property type="protein sequence ID" value="AXE39545.1"/>
    <property type="molecule type" value="Genomic_DNA"/>
</dbReference>
<keyword evidence="6 7" id="KW-0472">Membrane</keyword>
<sequence>MSTTSTAPDSGSRIDRWFEITQRGSTRGREVRGGLVTFFTMAYILALNPLIIGTAADKNGKLLNGAPKFLDAAGKTLNETAIDQNKMMVLAATALIAGIMTILMGVWGRFPLGIAAGLGINSLLAYSVAPTMTWPQAMGLVVWEGVLIFLFVVTGVREMIFRAVPRSLRAAIGVGIGMFVAFVGLVDSGVIRAGSGTPVQLGIAGSLEGWPIAVCVLGFLLVAILYMRKVRGSMLIAIAAVSVLAVIIEAVAKIGPHVGDDNPTGWALNVPRLPSASSFTWPDLSLIGKVDLVGGFLKDGHFNLATFLSVLLIVFSLMLADFFDTMGTVVAIGSQAGLNDAQGNPPHLKEILMVDSLAAVAGGLGSASSATGFVESTAGVGEGARTGLASVTTGVAFLVAMFISPIITMIPSEAAAPVLVFVGFLMMAQVREIDWNDIAEGVPAFLAIVFMPFAYSITVGIGAGFIVYCITKLAVGKARLVHPILWVVSALFVIYFAQGLLLGLL</sequence>
<dbReference type="InterPro" id="IPR045018">
    <property type="entry name" value="Azg-like"/>
</dbReference>
<keyword evidence="4 7" id="KW-0812">Transmembrane</keyword>
<evidence type="ECO:0000256" key="1">
    <source>
        <dbReference type="ARBA" id="ARBA00004127"/>
    </source>
</evidence>
<dbReference type="Proteomes" id="UP000251995">
    <property type="component" value="Chromosome"/>
</dbReference>
<feature type="transmembrane region" description="Helical" evidence="7">
    <location>
        <begin position="112"/>
        <end position="129"/>
    </location>
</feature>
<name>A0A344UW97_9ACTN</name>
<dbReference type="GO" id="GO:0012505">
    <property type="term" value="C:endomembrane system"/>
    <property type="evidence" value="ECO:0007669"/>
    <property type="project" value="UniProtKB-SubCell"/>
</dbReference>
<dbReference type="PANTHER" id="PTHR43337">
    <property type="entry name" value="XANTHINE/URACIL PERMEASE C887.17-RELATED"/>
    <property type="match status" value="1"/>
</dbReference>
<feature type="transmembrane region" description="Helical" evidence="7">
    <location>
        <begin position="302"/>
        <end position="323"/>
    </location>
</feature>
<gene>
    <name evidence="8" type="primary">adeQ</name>
    <name evidence="8" type="ORF">JS278_02406</name>
</gene>
<feature type="transmembrane region" description="Helical" evidence="7">
    <location>
        <begin position="135"/>
        <end position="156"/>
    </location>
</feature>
<evidence type="ECO:0000313" key="8">
    <source>
        <dbReference type="EMBL" id="AXE39545.1"/>
    </source>
</evidence>
<feature type="transmembrane region" description="Helical" evidence="7">
    <location>
        <begin position="210"/>
        <end position="227"/>
    </location>
</feature>
<comment type="subcellular location">
    <subcellularLocation>
        <location evidence="1">Endomembrane system</location>
        <topology evidence="1">Multi-pass membrane protein</topology>
    </subcellularLocation>
</comment>
<dbReference type="GO" id="GO:0005345">
    <property type="term" value="F:purine nucleobase transmembrane transporter activity"/>
    <property type="evidence" value="ECO:0007669"/>
    <property type="project" value="TreeGrafter"/>
</dbReference>
<dbReference type="InterPro" id="IPR006043">
    <property type="entry name" value="NCS2"/>
</dbReference>
<dbReference type="AlphaFoldDB" id="A0A344UW97"/>
<evidence type="ECO:0000256" key="7">
    <source>
        <dbReference type="SAM" id="Phobius"/>
    </source>
</evidence>
<dbReference type="GO" id="GO:0005886">
    <property type="term" value="C:plasma membrane"/>
    <property type="evidence" value="ECO:0007669"/>
    <property type="project" value="TreeGrafter"/>
</dbReference>
<proteinExistence type="inferred from homology"/>
<evidence type="ECO:0000256" key="2">
    <source>
        <dbReference type="ARBA" id="ARBA00005697"/>
    </source>
</evidence>
<feature type="transmembrane region" description="Helical" evidence="7">
    <location>
        <begin position="33"/>
        <end position="52"/>
    </location>
</feature>
<accession>A0A344UW97</accession>
<keyword evidence="9" id="KW-1185">Reference proteome</keyword>
<feature type="transmembrane region" description="Helical" evidence="7">
    <location>
        <begin position="483"/>
        <end position="504"/>
    </location>
</feature>
<reference evidence="8 9" key="1">
    <citation type="submission" date="2017-12" db="EMBL/GenBank/DDBJ databases">
        <title>The whole genome sequence of the Acidipropionibacterium virtanenii sp. nov. type strain JS278.</title>
        <authorList>
            <person name="Laine P."/>
            <person name="Deptula P."/>
            <person name="Varmanen P."/>
            <person name="Auvinen P."/>
        </authorList>
    </citation>
    <scope>NUCLEOTIDE SEQUENCE [LARGE SCALE GENOMIC DNA]</scope>
    <source>
        <strain evidence="8 9">JS278</strain>
    </source>
</reference>